<sequence length="99" mass="11174">MKRVIPPLDHCCDKRQPRQFPHIHVKRPILERGSWNNNRPIKDSCPTIKQEPLLKNPVQQTFQKHCLAGAPAITSSALCLGNNGFIIQPTNVNKMGVNK</sequence>
<comment type="caution">
    <text evidence="1">The sequence shown here is derived from an EMBL/GenBank/DDBJ whole genome shotgun (WGS) entry which is preliminary data.</text>
</comment>
<dbReference type="AlphaFoldDB" id="A0A8X7CAS4"/>
<organism evidence="1 2">
    <name type="scientific">Trichonephila inaurata madagascariensis</name>
    <dbReference type="NCBI Taxonomy" id="2747483"/>
    <lineage>
        <taxon>Eukaryota</taxon>
        <taxon>Metazoa</taxon>
        <taxon>Ecdysozoa</taxon>
        <taxon>Arthropoda</taxon>
        <taxon>Chelicerata</taxon>
        <taxon>Arachnida</taxon>
        <taxon>Araneae</taxon>
        <taxon>Araneomorphae</taxon>
        <taxon>Entelegynae</taxon>
        <taxon>Araneoidea</taxon>
        <taxon>Nephilidae</taxon>
        <taxon>Trichonephila</taxon>
        <taxon>Trichonephila inaurata</taxon>
    </lineage>
</organism>
<gene>
    <name evidence="1" type="ORF">TNIN_359791</name>
</gene>
<protein>
    <submittedName>
        <fullName evidence="1">Uncharacterized protein</fullName>
    </submittedName>
</protein>
<dbReference type="EMBL" id="BMAV01015213">
    <property type="protein sequence ID" value="GFY64369.1"/>
    <property type="molecule type" value="Genomic_DNA"/>
</dbReference>
<evidence type="ECO:0000313" key="2">
    <source>
        <dbReference type="Proteomes" id="UP000886998"/>
    </source>
</evidence>
<accession>A0A8X7CAS4</accession>
<proteinExistence type="predicted"/>
<keyword evidence="2" id="KW-1185">Reference proteome</keyword>
<dbReference type="Proteomes" id="UP000886998">
    <property type="component" value="Unassembled WGS sequence"/>
</dbReference>
<evidence type="ECO:0000313" key="1">
    <source>
        <dbReference type="EMBL" id="GFY64369.1"/>
    </source>
</evidence>
<reference evidence="1" key="1">
    <citation type="submission" date="2020-08" db="EMBL/GenBank/DDBJ databases">
        <title>Multicomponent nature underlies the extraordinary mechanical properties of spider dragline silk.</title>
        <authorList>
            <person name="Kono N."/>
            <person name="Nakamura H."/>
            <person name="Mori M."/>
            <person name="Yoshida Y."/>
            <person name="Ohtoshi R."/>
            <person name="Malay A.D."/>
            <person name="Moran D.A.P."/>
            <person name="Tomita M."/>
            <person name="Numata K."/>
            <person name="Arakawa K."/>
        </authorList>
    </citation>
    <scope>NUCLEOTIDE SEQUENCE</scope>
</reference>
<name>A0A8X7CAS4_9ARAC</name>